<dbReference type="Gene3D" id="3.80.10.10">
    <property type="entry name" value="Ribonuclease Inhibitor"/>
    <property type="match status" value="1"/>
</dbReference>
<accession>A0AAD1XTY5</accession>
<comment type="caution">
    <text evidence="1">The sequence shown here is derived from an EMBL/GenBank/DDBJ whole genome shotgun (WGS) entry which is preliminary data.</text>
</comment>
<dbReference type="AlphaFoldDB" id="A0AAD1XTY5"/>
<keyword evidence="2" id="KW-1185">Reference proteome</keyword>
<reference evidence="1" key="1">
    <citation type="submission" date="2023-07" db="EMBL/GenBank/DDBJ databases">
        <authorList>
            <consortium name="AG Swart"/>
            <person name="Singh M."/>
            <person name="Singh A."/>
            <person name="Seah K."/>
            <person name="Emmerich C."/>
        </authorList>
    </citation>
    <scope>NUCLEOTIDE SEQUENCE</scope>
    <source>
        <strain evidence="1">DP1</strain>
    </source>
</reference>
<name>A0AAD1XTY5_EUPCR</name>
<proteinExistence type="predicted"/>
<evidence type="ECO:0000313" key="1">
    <source>
        <dbReference type="EMBL" id="CAI2378452.1"/>
    </source>
</evidence>
<sequence length="248" mass="28883">MESCTKEQEEQLLQDEKFIYSSANIRMGYPDMIKIGDSTLGHFEYIQINVNKQTEKEIMRIPFCSNAFIVTNFKMDQINWQNNIKTAITNLRKRKILSFEIKGSHNKILTQVVNHKISRALSLTHQCLNRCFFEGLILKQRHLLRIFSCCDRVKRLFISCCKLEEIVKPYSFQNNSRLKIFGIDKITTLTGEDWSVDDGILSSILKLINISSLKKSVNQISIGKGLDHDKVMKLRKDTDLENIYFHIN</sequence>
<evidence type="ECO:0000313" key="2">
    <source>
        <dbReference type="Proteomes" id="UP001295684"/>
    </source>
</evidence>
<gene>
    <name evidence="1" type="ORF">ECRASSUSDP1_LOCUS19848</name>
</gene>
<dbReference type="InterPro" id="IPR032675">
    <property type="entry name" value="LRR_dom_sf"/>
</dbReference>
<dbReference type="Proteomes" id="UP001295684">
    <property type="component" value="Unassembled WGS sequence"/>
</dbReference>
<protein>
    <submittedName>
        <fullName evidence="1">Uncharacterized protein</fullName>
    </submittedName>
</protein>
<organism evidence="1 2">
    <name type="scientific">Euplotes crassus</name>
    <dbReference type="NCBI Taxonomy" id="5936"/>
    <lineage>
        <taxon>Eukaryota</taxon>
        <taxon>Sar</taxon>
        <taxon>Alveolata</taxon>
        <taxon>Ciliophora</taxon>
        <taxon>Intramacronucleata</taxon>
        <taxon>Spirotrichea</taxon>
        <taxon>Hypotrichia</taxon>
        <taxon>Euplotida</taxon>
        <taxon>Euplotidae</taxon>
        <taxon>Moneuplotes</taxon>
    </lineage>
</organism>
<dbReference type="EMBL" id="CAMPGE010020179">
    <property type="protein sequence ID" value="CAI2378452.1"/>
    <property type="molecule type" value="Genomic_DNA"/>
</dbReference>